<dbReference type="SUPFAM" id="SSF56112">
    <property type="entry name" value="Protein kinase-like (PK-like)"/>
    <property type="match status" value="1"/>
</dbReference>
<sequence length="578" mass="66200">MREPQVERFCRCIKKVKKTFRKEGPAIAICTKSILQKKRRTLRKIRCRDHLLVTQPMKGGEMIAMGADTPVFYDTRFKDSSFPDPSDVESLLLEYPALANPSDDTWLVDMLKKYRPVVRLVPDEGEELPIHTTIKEWLEPSTGPYLDSYVKMHTNVYVEDGLYLVDIPSTYKSVPAGNLKDKLGLATKNGRDETWHGLLTRHQKADISRLEPQQKVSSMKDILKTLLHIDGRFVHYDLHMGNAAIMDDGTVVIHDFGRSKIRDFLQKHTDYGVSYPKNYNERIFRADSIHDIADDSEYSMKYGQFFYIARYFVKEKGAIEAKGFKSWLDASSYDRAHPEKNLIKDRNPRVIPEDGRVNLYEVKEDLEYDEVTKIETIVRWSAEHGPYYMEPKYETRYHQIARIFDILSVLKPLHDYMGTQFTEASRAARDLLMAIHSTPPTASAERVREILVTHKLVDTSTMEADNAEADAYWKSVNPARNGKMKGPAPTEPEPTMPVQVAGAVVDEWDSEYGGPKTLEAESALKRRMTDEQLKKEAAEPVPDFKGHPEMADIVAATKKEPVKVAGRRSFKKKLPRLL</sequence>
<dbReference type="InterPro" id="IPR011009">
    <property type="entry name" value="Kinase-like_dom_sf"/>
</dbReference>
<proteinExistence type="predicted"/>
<dbReference type="Gene3D" id="1.10.510.10">
    <property type="entry name" value="Transferase(Phosphotransferase) domain 1"/>
    <property type="match status" value="1"/>
</dbReference>
<name>A0A6C0ELL2_9ZZZZ</name>
<evidence type="ECO:0008006" key="2">
    <source>
        <dbReference type="Google" id="ProtNLM"/>
    </source>
</evidence>
<dbReference type="AlphaFoldDB" id="A0A6C0ELL2"/>
<reference evidence="1" key="1">
    <citation type="journal article" date="2020" name="Nature">
        <title>Giant virus diversity and host interactions through global metagenomics.</title>
        <authorList>
            <person name="Schulz F."/>
            <person name="Roux S."/>
            <person name="Paez-Espino D."/>
            <person name="Jungbluth S."/>
            <person name="Walsh D.A."/>
            <person name="Denef V.J."/>
            <person name="McMahon K.D."/>
            <person name="Konstantinidis K.T."/>
            <person name="Eloe-Fadrosh E.A."/>
            <person name="Kyrpides N.C."/>
            <person name="Woyke T."/>
        </authorList>
    </citation>
    <scope>NUCLEOTIDE SEQUENCE</scope>
    <source>
        <strain evidence="1">GVMAG-M-3300009068-25</strain>
    </source>
</reference>
<accession>A0A6C0ELL2</accession>
<dbReference type="EMBL" id="MN738888">
    <property type="protein sequence ID" value="QHT29928.1"/>
    <property type="molecule type" value="Genomic_DNA"/>
</dbReference>
<evidence type="ECO:0000313" key="1">
    <source>
        <dbReference type="EMBL" id="QHT29928.1"/>
    </source>
</evidence>
<protein>
    <recommendedName>
        <fullName evidence="2">Protein kinase domain-containing protein</fullName>
    </recommendedName>
</protein>
<organism evidence="1">
    <name type="scientific">viral metagenome</name>
    <dbReference type="NCBI Taxonomy" id="1070528"/>
    <lineage>
        <taxon>unclassified sequences</taxon>
        <taxon>metagenomes</taxon>
        <taxon>organismal metagenomes</taxon>
    </lineage>
</organism>